<dbReference type="InterPro" id="IPR002641">
    <property type="entry name" value="PNPLA_dom"/>
</dbReference>
<evidence type="ECO:0000313" key="7">
    <source>
        <dbReference type="Proteomes" id="UP000177625"/>
    </source>
</evidence>
<proteinExistence type="predicted"/>
<protein>
    <recommendedName>
        <fullName evidence="5">PNPLA domain-containing protein</fullName>
    </recommendedName>
</protein>
<dbReference type="GO" id="GO:0046486">
    <property type="term" value="P:glycerolipid metabolic process"/>
    <property type="evidence" value="ECO:0007669"/>
    <property type="project" value="UniProtKB-ARBA"/>
</dbReference>
<evidence type="ECO:0000256" key="4">
    <source>
        <dbReference type="PROSITE-ProRule" id="PRU01161"/>
    </source>
</evidence>
<dbReference type="PANTHER" id="PTHR24185:SF1">
    <property type="entry name" value="CALCIUM-INDEPENDENT PHOSPHOLIPASE A2-GAMMA"/>
    <property type="match status" value="1"/>
</dbReference>
<dbReference type="Pfam" id="PF01734">
    <property type="entry name" value="Patatin"/>
    <property type="match status" value="1"/>
</dbReference>
<keyword evidence="1" id="KW-0378">Hydrolase</keyword>
<gene>
    <name evidence="6" type="ORF">RSE6_00041</name>
</gene>
<dbReference type="GO" id="GO:0016020">
    <property type="term" value="C:membrane"/>
    <property type="evidence" value="ECO:0007669"/>
    <property type="project" value="TreeGrafter"/>
</dbReference>
<dbReference type="PROSITE" id="PS51635">
    <property type="entry name" value="PNPLA"/>
    <property type="match status" value="1"/>
</dbReference>
<name>A0A1E1LUF1_RHYSE</name>
<accession>A0A1E1LUF1</accession>
<dbReference type="PANTHER" id="PTHR24185">
    <property type="entry name" value="CALCIUM-INDEPENDENT PHOSPHOLIPASE A2-GAMMA"/>
    <property type="match status" value="1"/>
</dbReference>
<sequence>MIDTGDRRPLRVLSLDGGGVRGIAALKLLKKIKDEGPSGKQPCEVFDMIAGTSIGGFIAIMLGRLKMTVEKCLEKYIEFMKIVFPDKYTLTEWIKVGWSGQKWNSEPLENCIKKLISETLGTNKPEDIMLLDDSVTDNNCKVFVVAVSTVGANNHEPVLFRSYVSQPA</sequence>
<dbReference type="EMBL" id="FJVC01000001">
    <property type="protein sequence ID" value="CZT39878.1"/>
    <property type="molecule type" value="Genomic_DNA"/>
</dbReference>
<reference evidence="7" key="1">
    <citation type="submission" date="2016-03" db="EMBL/GenBank/DDBJ databases">
        <authorList>
            <person name="Guldener U."/>
        </authorList>
    </citation>
    <scope>NUCLEOTIDE SEQUENCE [LARGE SCALE GENOMIC DNA]</scope>
</reference>
<feature type="short sequence motif" description="GXGXXG" evidence="4">
    <location>
        <begin position="17"/>
        <end position="22"/>
    </location>
</feature>
<dbReference type="SUPFAM" id="SSF52151">
    <property type="entry name" value="FabD/lysophospholipase-like"/>
    <property type="match status" value="1"/>
</dbReference>
<dbReference type="Gene3D" id="3.40.1090.10">
    <property type="entry name" value="Cytosolic phospholipase A2 catalytic domain"/>
    <property type="match status" value="1"/>
</dbReference>
<keyword evidence="2" id="KW-0442">Lipid degradation</keyword>
<comment type="caution">
    <text evidence="4">Lacks conserved residue(s) required for the propagation of feature annotation.</text>
</comment>
<evidence type="ECO:0000256" key="3">
    <source>
        <dbReference type="ARBA" id="ARBA00023098"/>
    </source>
</evidence>
<dbReference type="GO" id="GO:0019369">
    <property type="term" value="P:arachidonate metabolic process"/>
    <property type="evidence" value="ECO:0007669"/>
    <property type="project" value="TreeGrafter"/>
</dbReference>
<evidence type="ECO:0000259" key="5">
    <source>
        <dbReference type="PROSITE" id="PS51635"/>
    </source>
</evidence>
<feature type="domain" description="PNPLA" evidence="5">
    <location>
        <begin position="13"/>
        <end position="168"/>
    </location>
</feature>
<dbReference type="GO" id="GO:0016042">
    <property type="term" value="P:lipid catabolic process"/>
    <property type="evidence" value="ECO:0007669"/>
    <property type="project" value="UniProtKB-KW"/>
</dbReference>
<feature type="short sequence motif" description="GXSXG" evidence="4">
    <location>
        <begin position="51"/>
        <end position="55"/>
    </location>
</feature>
<evidence type="ECO:0000313" key="6">
    <source>
        <dbReference type="EMBL" id="CZT39878.1"/>
    </source>
</evidence>
<dbReference type="InterPro" id="IPR016035">
    <property type="entry name" value="Acyl_Trfase/lysoPLipase"/>
</dbReference>
<dbReference type="AlphaFoldDB" id="A0A1E1LUF1"/>
<evidence type="ECO:0000256" key="2">
    <source>
        <dbReference type="ARBA" id="ARBA00022963"/>
    </source>
</evidence>
<keyword evidence="3" id="KW-0443">Lipid metabolism</keyword>
<evidence type="ECO:0000256" key="1">
    <source>
        <dbReference type="ARBA" id="ARBA00022801"/>
    </source>
</evidence>
<keyword evidence="7" id="KW-1185">Reference proteome</keyword>
<dbReference type="Proteomes" id="UP000177625">
    <property type="component" value="Unassembled WGS sequence"/>
</dbReference>
<organism evidence="6 7">
    <name type="scientific">Rhynchosporium secalis</name>
    <name type="common">Barley scald fungus</name>
    <dbReference type="NCBI Taxonomy" id="38038"/>
    <lineage>
        <taxon>Eukaryota</taxon>
        <taxon>Fungi</taxon>
        <taxon>Dikarya</taxon>
        <taxon>Ascomycota</taxon>
        <taxon>Pezizomycotina</taxon>
        <taxon>Leotiomycetes</taxon>
        <taxon>Helotiales</taxon>
        <taxon>Ploettnerulaceae</taxon>
        <taxon>Rhynchosporium</taxon>
    </lineage>
</organism>
<dbReference type="GO" id="GO:0047499">
    <property type="term" value="F:calcium-independent phospholipase A2 activity"/>
    <property type="evidence" value="ECO:0007669"/>
    <property type="project" value="TreeGrafter"/>
</dbReference>